<dbReference type="HOGENOM" id="CLU_1506684_0_0_1"/>
<reference evidence="2" key="4">
    <citation type="submission" date="2025-09" db="UniProtKB">
        <authorList>
            <consortium name="Ensembl"/>
        </authorList>
    </citation>
    <scope>IDENTIFICATION</scope>
</reference>
<name>F6PZY2_CIOIN</name>
<dbReference type="Ensembl" id="ENSCINT00000024076.2">
    <property type="protein sequence ID" value="ENSCINP00000023830.2"/>
    <property type="gene ID" value="ENSCING00000012864.2"/>
</dbReference>
<evidence type="ECO:0000313" key="3">
    <source>
        <dbReference type="Proteomes" id="UP000008144"/>
    </source>
</evidence>
<dbReference type="Pfam" id="PF21788">
    <property type="entry name" value="TNP-like_GBD"/>
    <property type="match status" value="1"/>
</dbReference>
<evidence type="ECO:0000313" key="2">
    <source>
        <dbReference type="Ensembl" id="ENSCINP00000023830.2"/>
    </source>
</evidence>
<dbReference type="InParanoid" id="F6PZY2"/>
<keyword evidence="3" id="KW-1185">Reference proteome</keyword>
<organism evidence="2 3">
    <name type="scientific">Ciona intestinalis</name>
    <name type="common">Transparent sea squirt</name>
    <name type="synonym">Ascidia intestinalis</name>
    <dbReference type="NCBI Taxonomy" id="7719"/>
    <lineage>
        <taxon>Eukaryota</taxon>
        <taxon>Metazoa</taxon>
        <taxon>Chordata</taxon>
        <taxon>Tunicata</taxon>
        <taxon>Ascidiacea</taxon>
        <taxon>Phlebobranchia</taxon>
        <taxon>Cionidae</taxon>
        <taxon>Ciona</taxon>
    </lineage>
</organism>
<proteinExistence type="predicted"/>
<dbReference type="Proteomes" id="UP000008144">
    <property type="component" value="Chromosome 1"/>
</dbReference>
<accession>F6PZY2</accession>
<reference evidence="3" key="1">
    <citation type="journal article" date="2002" name="Science">
        <title>The draft genome of Ciona intestinalis: insights into chordate and vertebrate origins.</title>
        <authorList>
            <person name="Dehal P."/>
            <person name="Satou Y."/>
            <person name="Campbell R.K."/>
            <person name="Chapman J."/>
            <person name="Degnan B."/>
            <person name="De Tomaso A."/>
            <person name="Davidson B."/>
            <person name="Di Gregorio A."/>
            <person name="Gelpke M."/>
            <person name="Goodstein D.M."/>
            <person name="Harafuji N."/>
            <person name="Hastings K.E."/>
            <person name="Ho I."/>
            <person name="Hotta K."/>
            <person name="Huang W."/>
            <person name="Kawashima T."/>
            <person name="Lemaire P."/>
            <person name="Martinez D."/>
            <person name="Meinertzhagen I.A."/>
            <person name="Necula S."/>
            <person name="Nonaka M."/>
            <person name="Putnam N."/>
            <person name="Rash S."/>
            <person name="Saiga H."/>
            <person name="Satake M."/>
            <person name="Terry A."/>
            <person name="Yamada L."/>
            <person name="Wang H.G."/>
            <person name="Awazu S."/>
            <person name="Azumi K."/>
            <person name="Boore J."/>
            <person name="Branno M."/>
            <person name="Chin-Bow S."/>
            <person name="DeSantis R."/>
            <person name="Doyle S."/>
            <person name="Francino P."/>
            <person name="Keys D.N."/>
            <person name="Haga S."/>
            <person name="Hayashi H."/>
            <person name="Hino K."/>
            <person name="Imai K.S."/>
            <person name="Inaba K."/>
            <person name="Kano S."/>
            <person name="Kobayashi K."/>
            <person name="Kobayashi M."/>
            <person name="Lee B.I."/>
            <person name="Makabe K.W."/>
            <person name="Manohar C."/>
            <person name="Matassi G."/>
            <person name="Medina M."/>
            <person name="Mochizuki Y."/>
            <person name="Mount S."/>
            <person name="Morishita T."/>
            <person name="Miura S."/>
            <person name="Nakayama A."/>
            <person name="Nishizaka S."/>
            <person name="Nomoto H."/>
            <person name="Ohta F."/>
            <person name="Oishi K."/>
            <person name="Rigoutsos I."/>
            <person name="Sano M."/>
            <person name="Sasaki A."/>
            <person name="Sasakura Y."/>
            <person name="Shoguchi E."/>
            <person name="Shin-i T."/>
            <person name="Spagnuolo A."/>
            <person name="Stainier D."/>
            <person name="Suzuki M.M."/>
            <person name="Tassy O."/>
            <person name="Takatori N."/>
            <person name="Tokuoka M."/>
            <person name="Yagi K."/>
            <person name="Yoshizaki F."/>
            <person name="Wada S."/>
            <person name="Zhang C."/>
            <person name="Hyatt P.D."/>
            <person name="Larimer F."/>
            <person name="Detter C."/>
            <person name="Doggett N."/>
            <person name="Glavina T."/>
            <person name="Hawkins T."/>
            <person name="Richardson P."/>
            <person name="Lucas S."/>
            <person name="Kohara Y."/>
            <person name="Levine M."/>
            <person name="Satoh N."/>
            <person name="Rokhsar D.S."/>
        </authorList>
    </citation>
    <scope>NUCLEOTIDE SEQUENCE [LARGE SCALE GENOMIC DNA]</scope>
</reference>
<dbReference type="EMBL" id="EAAA01000226">
    <property type="status" value="NOT_ANNOTATED_CDS"/>
    <property type="molecule type" value="Genomic_DNA"/>
</dbReference>
<feature type="domain" description="Transposable element P transposase-like GTP-binding insertion" evidence="1">
    <location>
        <begin position="8"/>
        <end position="70"/>
    </location>
</feature>
<protein>
    <recommendedName>
        <fullName evidence="1">Transposable element P transposase-like GTP-binding insertion domain-containing protein</fullName>
    </recommendedName>
</protein>
<reference evidence="2" key="3">
    <citation type="submission" date="2025-08" db="UniProtKB">
        <authorList>
            <consortium name="Ensembl"/>
        </authorList>
    </citation>
    <scope>IDENTIFICATION</scope>
</reference>
<reference evidence="2" key="2">
    <citation type="journal article" date="2008" name="Genome Biol.">
        <title>Improved genome assembly and evidence-based global gene model set for the chordate Ciona intestinalis: new insight into intron and operon populations.</title>
        <authorList>
            <person name="Satou Y."/>
            <person name="Mineta K."/>
            <person name="Ogasawara M."/>
            <person name="Sasakura Y."/>
            <person name="Shoguchi E."/>
            <person name="Ueno K."/>
            <person name="Yamada L."/>
            <person name="Matsumoto J."/>
            <person name="Wasserscheid J."/>
            <person name="Dewar K."/>
            <person name="Wiley G.B."/>
            <person name="Macmil S.L."/>
            <person name="Roe B.A."/>
            <person name="Zeller R.W."/>
            <person name="Hastings K.E."/>
            <person name="Lemaire P."/>
            <person name="Lindquist E."/>
            <person name="Endo T."/>
            <person name="Hotta K."/>
            <person name="Inaba K."/>
        </authorList>
    </citation>
    <scope>NUCLEOTIDE SEQUENCE [LARGE SCALE GENOMIC DNA]</scope>
    <source>
        <strain evidence="2">wild type</strain>
    </source>
</reference>
<dbReference type="InterPro" id="IPR048366">
    <property type="entry name" value="TNP-like_GBD"/>
</dbReference>
<dbReference type="OMA" id="KEPCINT"/>
<dbReference type="AlphaFoldDB" id="F6PZY2"/>
<evidence type="ECO:0000259" key="1">
    <source>
        <dbReference type="Pfam" id="PF21788"/>
    </source>
</evidence>
<sequence length="179" mass="20345">MKHLRPSKFEKTNIDLAAQVFSRTTGSAIKTLVGQQVLSQEALSTAFFCDYFNNWFDLMSSTSCENSLFKDSTEKIQFLLEVKDMVDNMEFGNVKTSKVPVQTGIQLSTLSIISMHEELVKGGNLDFFLTSRFMQDSLENLLSQIHGFRNPNPRPGRFLSTLKLILLAQFMQIPPFLSY</sequence>